<keyword evidence="4" id="KW-1185">Reference proteome</keyword>
<feature type="domain" description="Transglutaminase-like" evidence="2">
    <location>
        <begin position="86"/>
        <end position="140"/>
    </location>
</feature>
<dbReference type="InterPro" id="IPR002931">
    <property type="entry name" value="Transglutaminase-like"/>
</dbReference>
<reference evidence="3 4" key="1">
    <citation type="submission" date="2024-10" db="EMBL/GenBank/DDBJ databases">
        <title>The Natural Products Discovery Center: Release of the First 8490 Sequenced Strains for Exploring Actinobacteria Biosynthetic Diversity.</title>
        <authorList>
            <person name="Kalkreuter E."/>
            <person name="Kautsar S.A."/>
            <person name="Yang D."/>
            <person name="Bader C.D."/>
            <person name="Teijaro C.N."/>
            <person name="Fluegel L."/>
            <person name="Davis C.M."/>
            <person name="Simpson J.R."/>
            <person name="Lauterbach L."/>
            <person name="Steele A.D."/>
            <person name="Gui C."/>
            <person name="Meng S."/>
            <person name="Li G."/>
            <person name="Viehrig K."/>
            <person name="Ye F."/>
            <person name="Su P."/>
            <person name="Kiefer A.F."/>
            <person name="Nichols A."/>
            <person name="Cepeda A.J."/>
            <person name="Yan W."/>
            <person name="Fan B."/>
            <person name="Jiang Y."/>
            <person name="Adhikari A."/>
            <person name="Zheng C.-J."/>
            <person name="Schuster L."/>
            <person name="Cowan T.M."/>
            <person name="Smanski M.J."/>
            <person name="Chevrette M.G."/>
            <person name="De Carvalho L.P.S."/>
            <person name="Shen B."/>
        </authorList>
    </citation>
    <scope>NUCLEOTIDE SEQUENCE [LARGE SCALE GENOMIC DNA]</scope>
    <source>
        <strain evidence="3 4">NPDC000087</strain>
    </source>
</reference>
<dbReference type="SUPFAM" id="SSF54001">
    <property type="entry name" value="Cysteine proteinases"/>
    <property type="match status" value="1"/>
</dbReference>
<evidence type="ECO:0000313" key="3">
    <source>
        <dbReference type="EMBL" id="MFF5293178.1"/>
    </source>
</evidence>
<gene>
    <name evidence="3" type="ORF">ACFY35_27415</name>
</gene>
<dbReference type="Pfam" id="PF01841">
    <property type="entry name" value="Transglut_core"/>
    <property type="match status" value="1"/>
</dbReference>
<feature type="region of interest" description="Disordered" evidence="1">
    <location>
        <begin position="254"/>
        <end position="283"/>
    </location>
</feature>
<dbReference type="RefSeq" id="WP_211216641.1">
    <property type="nucleotide sequence ID" value="NZ_JBIAZU010000005.1"/>
</dbReference>
<accession>A0ABW6WJH8</accession>
<dbReference type="InterPro" id="IPR038765">
    <property type="entry name" value="Papain-like_cys_pep_sf"/>
</dbReference>
<dbReference type="Proteomes" id="UP001602245">
    <property type="component" value="Unassembled WGS sequence"/>
</dbReference>
<comment type="caution">
    <text evidence="3">The sequence shown here is derived from an EMBL/GenBank/DDBJ whole genome shotgun (WGS) entry which is preliminary data.</text>
</comment>
<evidence type="ECO:0000259" key="2">
    <source>
        <dbReference type="Pfam" id="PF01841"/>
    </source>
</evidence>
<evidence type="ECO:0000313" key="4">
    <source>
        <dbReference type="Proteomes" id="UP001602245"/>
    </source>
</evidence>
<organism evidence="3 4">
    <name type="scientific">Paractinoplanes globisporus</name>
    <dbReference type="NCBI Taxonomy" id="113565"/>
    <lineage>
        <taxon>Bacteria</taxon>
        <taxon>Bacillati</taxon>
        <taxon>Actinomycetota</taxon>
        <taxon>Actinomycetes</taxon>
        <taxon>Micromonosporales</taxon>
        <taxon>Micromonosporaceae</taxon>
        <taxon>Paractinoplanes</taxon>
    </lineage>
</organism>
<dbReference type="Gene3D" id="3.10.620.30">
    <property type="match status" value="1"/>
</dbReference>
<sequence>MDYTRQTRFSDPRAHAPLFDALPDDPGGIGEVIRNIVVHYRASGIPFPPDRLTEIDSRWADRLLDADRRRFDTPLAEPRPPEQRIVGCCRDFTLLTVSALRHKGIPARSRIGFADYLDPHWHYDHVVAEYWDGARWVATDTQIDVADVRLAPGGLRPASQVWSSYRRGEIDVNQFGVDPGLDDVRGDWFVRNYVITELAHRHGDELLLWDLWGGMSRELTGDLTLIDEIADLLQSADAGDTTAERKLAEHYATDPRLHPGTHVTCASPVAPESQADLRREPTT</sequence>
<protein>
    <submittedName>
        <fullName evidence="3">Transglutaminase-like domain-containing protein</fullName>
    </submittedName>
</protein>
<proteinExistence type="predicted"/>
<name>A0ABW6WJH8_9ACTN</name>
<evidence type="ECO:0000256" key="1">
    <source>
        <dbReference type="SAM" id="MobiDB-lite"/>
    </source>
</evidence>
<dbReference type="EMBL" id="JBIAZU010000005">
    <property type="protein sequence ID" value="MFF5293178.1"/>
    <property type="molecule type" value="Genomic_DNA"/>
</dbReference>